<keyword evidence="4" id="KW-1185">Reference proteome</keyword>
<organism evidence="3 4">
    <name type="scientific">Paractinoplanes lichenicola</name>
    <dbReference type="NCBI Taxonomy" id="2802976"/>
    <lineage>
        <taxon>Bacteria</taxon>
        <taxon>Bacillati</taxon>
        <taxon>Actinomycetota</taxon>
        <taxon>Actinomycetes</taxon>
        <taxon>Micromonosporales</taxon>
        <taxon>Micromonosporaceae</taxon>
        <taxon>Paractinoplanes</taxon>
    </lineage>
</organism>
<sequence length="290" mass="30028">MRKLWYALAGGIFLFTATPAQADPAPASGSGSGLLPDEQLADLLGQSNGLNVDNPLGHSSLKDTALGRTPITQFKAGQNSPDLNPVLPGRNTTEPRRGLIPRESAADERPALPALPAADVVPNSTLPIQGLPLFGTDVSGLPWMSSLLPSGQSRDFSAEPTIRESKMFTGGVPLLGGLGGLLPANTSPRTLPAGDEPDISGLPGGGVAVLPAATPTSAPATAIPGSPAPEQPAQTPSAKPHKQKQKPQPKPAATPDDPRLHEEPVDTDTQEHRPFTPDGRPIAGIDQQYR</sequence>
<dbReference type="Proteomes" id="UP000598996">
    <property type="component" value="Unassembled WGS sequence"/>
</dbReference>
<feature type="compositionally biased region" description="Basic and acidic residues" evidence="1">
    <location>
        <begin position="256"/>
        <end position="275"/>
    </location>
</feature>
<feature type="compositionally biased region" description="Polar residues" evidence="1">
    <location>
        <begin position="73"/>
        <end position="82"/>
    </location>
</feature>
<feature type="chain" id="PRO_5045722195" evidence="2">
    <location>
        <begin position="23"/>
        <end position="290"/>
    </location>
</feature>
<evidence type="ECO:0000256" key="1">
    <source>
        <dbReference type="SAM" id="MobiDB-lite"/>
    </source>
</evidence>
<evidence type="ECO:0000313" key="4">
    <source>
        <dbReference type="Proteomes" id="UP000598996"/>
    </source>
</evidence>
<reference evidence="3 4" key="1">
    <citation type="submission" date="2021-01" db="EMBL/GenBank/DDBJ databases">
        <title>Actinoplanes sp. nov. LDG1-01 isolated from lichen.</title>
        <authorList>
            <person name="Saeng-In P."/>
            <person name="Phongsopitanun W."/>
            <person name="Kanchanasin P."/>
            <person name="Yuki M."/>
            <person name="Kudo T."/>
            <person name="Ohkuma M."/>
            <person name="Tanasupawat S."/>
        </authorList>
    </citation>
    <scope>NUCLEOTIDE SEQUENCE [LARGE SCALE GENOMIC DNA]</scope>
    <source>
        <strain evidence="3 4">LDG1-01</strain>
    </source>
</reference>
<proteinExistence type="predicted"/>
<protein>
    <submittedName>
        <fullName evidence="3">Uncharacterized protein</fullName>
    </submittedName>
</protein>
<accession>A0ABS1VJ68</accession>
<feature type="region of interest" description="Disordered" evidence="1">
    <location>
        <begin position="186"/>
        <end position="290"/>
    </location>
</feature>
<feature type="compositionally biased region" description="Low complexity" evidence="1">
    <location>
        <begin position="211"/>
        <end position="225"/>
    </location>
</feature>
<dbReference type="RefSeq" id="WP_202990993.1">
    <property type="nucleotide sequence ID" value="NZ_JAENHO010000003.1"/>
</dbReference>
<evidence type="ECO:0000256" key="2">
    <source>
        <dbReference type="SAM" id="SignalP"/>
    </source>
</evidence>
<feature type="region of interest" description="Disordered" evidence="1">
    <location>
        <begin position="73"/>
        <end position="97"/>
    </location>
</feature>
<gene>
    <name evidence="3" type="ORF">JKJ07_09490</name>
</gene>
<feature type="signal peptide" evidence="2">
    <location>
        <begin position="1"/>
        <end position="22"/>
    </location>
</feature>
<dbReference type="EMBL" id="JAENHO010000003">
    <property type="protein sequence ID" value="MBL7254541.1"/>
    <property type="molecule type" value="Genomic_DNA"/>
</dbReference>
<name>A0ABS1VJ68_9ACTN</name>
<evidence type="ECO:0000313" key="3">
    <source>
        <dbReference type="EMBL" id="MBL7254541.1"/>
    </source>
</evidence>
<comment type="caution">
    <text evidence="3">The sequence shown here is derived from an EMBL/GenBank/DDBJ whole genome shotgun (WGS) entry which is preliminary data.</text>
</comment>
<keyword evidence="2" id="KW-0732">Signal</keyword>